<accession>A0ABW5RHH0</accession>
<dbReference type="GO" id="GO:0004414">
    <property type="term" value="F:homoserine O-acetyltransferase activity"/>
    <property type="evidence" value="ECO:0007669"/>
    <property type="project" value="UniProtKB-EC"/>
</dbReference>
<evidence type="ECO:0000256" key="3">
    <source>
        <dbReference type="SAM" id="MobiDB-lite"/>
    </source>
</evidence>
<dbReference type="Gene3D" id="3.40.50.1820">
    <property type="entry name" value="alpha/beta hydrolase"/>
    <property type="match status" value="1"/>
</dbReference>
<name>A0ABW5RHH0_9MICO</name>
<feature type="region of interest" description="Disordered" evidence="3">
    <location>
        <begin position="19"/>
        <end position="38"/>
    </location>
</feature>
<dbReference type="NCBIfam" id="TIGR01392">
    <property type="entry name" value="homoserO_Ac_trn"/>
    <property type="match status" value="1"/>
</dbReference>
<keyword evidence="6" id="KW-1185">Reference proteome</keyword>
<evidence type="ECO:0000256" key="1">
    <source>
        <dbReference type="ARBA" id="ARBA00022679"/>
    </source>
</evidence>
<dbReference type="Proteomes" id="UP001597453">
    <property type="component" value="Unassembled WGS sequence"/>
</dbReference>
<evidence type="ECO:0000256" key="2">
    <source>
        <dbReference type="HAMAP-Rule" id="MF_00296"/>
    </source>
</evidence>
<evidence type="ECO:0000313" key="6">
    <source>
        <dbReference type="Proteomes" id="UP001597453"/>
    </source>
</evidence>
<dbReference type="InterPro" id="IPR000073">
    <property type="entry name" value="AB_hydrolase_1"/>
</dbReference>
<keyword evidence="1 2" id="KW-0808">Transferase</keyword>
<feature type="active site" description="Nucleophile" evidence="2">
    <location>
        <position position="183"/>
    </location>
</feature>
<comment type="similarity">
    <text evidence="2">Belongs to the AB hydrolase superfamily. MetX family.</text>
</comment>
<keyword evidence="2" id="KW-0486">Methionine biosynthesis</keyword>
<comment type="subcellular location">
    <subcellularLocation>
        <location evidence="2">Cytoplasm</location>
    </subcellularLocation>
</comment>
<dbReference type="InterPro" id="IPR029058">
    <property type="entry name" value="AB_hydrolase_fold"/>
</dbReference>
<dbReference type="HAMAP" id="MF_00296">
    <property type="entry name" value="MetX_acyltransf"/>
    <property type="match status" value="1"/>
</dbReference>
<dbReference type="Pfam" id="PF00561">
    <property type="entry name" value="Abhydrolase_1"/>
    <property type="match status" value="1"/>
</dbReference>
<comment type="caution">
    <text evidence="5">The sequence shown here is derived from an EMBL/GenBank/DDBJ whole genome shotgun (WGS) entry which is preliminary data.</text>
</comment>
<keyword evidence="2" id="KW-0963">Cytoplasm</keyword>
<feature type="domain" description="AB hydrolase-1" evidence="4">
    <location>
        <begin position="79"/>
        <end position="386"/>
    </location>
</feature>
<feature type="binding site" evidence="2">
    <location>
        <position position="383"/>
    </location>
    <ligand>
        <name>substrate</name>
    </ligand>
</feature>
<feature type="active site" evidence="2">
    <location>
        <position position="349"/>
    </location>
</feature>
<comment type="catalytic activity">
    <reaction evidence="2">
        <text>L-homoserine + acetyl-CoA = O-acetyl-L-homoserine + CoA</text>
        <dbReference type="Rhea" id="RHEA:13701"/>
        <dbReference type="ChEBI" id="CHEBI:57287"/>
        <dbReference type="ChEBI" id="CHEBI:57288"/>
        <dbReference type="ChEBI" id="CHEBI:57476"/>
        <dbReference type="ChEBI" id="CHEBI:57716"/>
        <dbReference type="EC" id="2.3.1.31"/>
    </reaction>
</comment>
<dbReference type="PANTHER" id="PTHR32268">
    <property type="entry name" value="HOMOSERINE O-ACETYLTRANSFERASE"/>
    <property type="match status" value="1"/>
</dbReference>
<dbReference type="EMBL" id="JBHUNF010000001">
    <property type="protein sequence ID" value="MFD2674091.1"/>
    <property type="molecule type" value="Genomic_DNA"/>
</dbReference>
<comment type="caution">
    <text evidence="2">Lacks conserved residue(s) required for the propagation of feature annotation.</text>
</comment>
<keyword evidence="2" id="KW-0028">Amino-acid biosynthesis</keyword>
<feature type="binding site" evidence="2">
    <location>
        <position position="255"/>
    </location>
    <ligand>
        <name>substrate</name>
    </ligand>
</feature>
<dbReference type="NCBIfam" id="NF001209">
    <property type="entry name" value="PRK00175.1"/>
    <property type="match status" value="1"/>
</dbReference>
<sequence>MHWSDDDFRVNARVPQAGAAHPLRETLSPPASGAWREGDPVANRQFVDLGIFEFEHGGQVPLRMAYEHWGTLNDDASNAILVFHALTGDAHVIGSTGPGQATAGWWQGMIGPGKPLDTDKYYVICANTLGSCQGTTGPSSIGPDGSEWGAGFPKTTIRDQARATSILATALGIDRFAAVIGGSLGGMQALEFACMFPEQLQRLMILAAPPAIDAANIAINTLQADAIRLDPAWRAGNYYDAGAGGGPSRGLALARRMAMLTYRGSAELDDRFGRSWQSAMSPTRDGGRYSVQSYLDFHGNRFTRRFDANSYITLVGAMNSHDVGRNRGGVEAALATMTVPTLVLGVTTDSYFTIATQHRIAAALPNSLTGSRSFELDSPFGHDGFLIELPRVGEQIQRLLNTAV</sequence>
<dbReference type="InterPro" id="IPR008220">
    <property type="entry name" value="HAT_MetX-like"/>
</dbReference>
<keyword evidence="2 5" id="KW-0012">Acyltransferase</keyword>
<dbReference type="PANTHER" id="PTHR32268:SF11">
    <property type="entry name" value="HOMOSERINE O-ACETYLTRANSFERASE"/>
    <property type="match status" value="1"/>
</dbReference>
<comment type="function">
    <text evidence="2">Transfers an acetyl group from acetyl-CoA to L-homoserine, forming acetyl-L-homoserine.</text>
</comment>
<reference evidence="6" key="1">
    <citation type="journal article" date="2019" name="Int. J. Syst. Evol. Microbiol.">
        <title>The Global Catalogue of Microorganisms (GCM) 10K type strain sequencing project: providing services to taxonomists for standard genome sequencing and annotation.</title>
        <authorList>
            <consortium name="The Broad Institute Genomics Platform"/>
            <consortium name="The Broad Institute Genome Sequencing Center for Infectious Disease"/>
            <person name="Wu L."/>
            <person name="Ma J."/>
        </authorList>
    </citation>
    <scope>NUCLEOTIDE SEQUENCE [LARGE SCALE GENOMIC DNA]</scope>
    <source>
        <strain evidence="6">TISTR 1511</strain>
    </source>
</reference>
<feature type="active site" evidence="2">
    <location>
        <position position="382"/>
    </location>
</feature>
<comment type="subunit">
    <text evidence="2">Homodimer.</text>
</comment>
<organism evidence="5 6">
    <name type="scientific">Gulosibacter bifidus</name>
    <dbReference type="NCBI Taxonomy" id="272239"/>
    <lineage>
        <taxon>Bacteria</taxon>
        <taxon>Bacillati</taxon>
        <taxon>Actinomycetota</taxon>
        <taxon>Actinomycetes</taxon>
        <taxon>Micrococcales</taxon>
        <taxon>Microbacteriaceae</taxon>
        <taxon>Gulosibacter</taxon>
    </lineage>
</organism>
<dbReference type="RefSeq" id="WP_066054615.1">
    <property type="nucleotide sequence ID" value="NZ_JBHUNF010000001.1"/>
</dbReference>
<comment type="pathway">
    <text evidence="2">Amino-acid biosynthesis; L-methionine biosynthesis via de novo pathway; O-acetyl-L-homoserine from L-homoserine: step 1/1.</text>
</comment>
<dbReference type="SUPFAM" id="SSF53474">
    <property type="entry name" value="alpha/beta-Hydrolases"/>
    <property type="match status" value="1"/>
</dbReference>
<proteinExistence type="inferred from homology"/>
<evidence type="ECO:0000259" key="4">
    <source>
        <dbReference type="Pfam" id="PF00561"/>
    </source>
</evidence>
<dbReference type="EC" id="2.3.1.31" evidence="2"/>
<dbReference type="PIRSF" id="PIRSF000443">
    <property type="entry name" value="Homoser_Ac_trans"/>
    <property type="match status" value="1"/>
</dbReference>
<protein>
    <recommendedName>
        <fullName evidence="2">Homoserine O-acetyltransferase</fullName>
        <shortName evidence="2">HAT</shortName>
        <ecNumber evidence="2">2.3.1.31</ecNumber>
    </recommendedName>
    <alternativeName>
        <fullName evidence="2">Homoserine transacetylase</fullName>
        <shortName evidence="2">HTA</shortName>
    </alternativeName>
</protein>
<evidence type="ECO:0000313" key="5">
    <source>
        <dbReference type="EMBL" id="MFD2674091.1"/>
    </source>
</evidence>
<gene>
    <name evidence="2" type="primary">metXA</name>
    <name evidence="5" type="ORF">ACFSUQ_02075</name>
</gene>